<sequence length="74" mass="7619">MVVSAALVSVTKPRLPTAVLPLQVIAATGVTKIGLTPLALAAVAITPSSSLKRAVPTCRGQAVSRSLMPNWTIR</sequence>
<dbReference type="AlphaFoldDB" id="A0A117MR58"/>
<name>A0A117MR58_9ACTN</name>
<comment type="caution">
    <text evidence="1">The sequence shown here is derived from an EMBL/GenBank/DDBJ whole genome shotgun (WGS) entry which is preliminary data.</text>
</comment>
<accession>A0A117MR58</accession>
<dbReference type="Proteomes" id="UP000053244">
    <property type="component" value="Unassembled WGS sequence"/>
</dbReference>
<dbReference type="EMBL" id="LLZH01000223">
    <property type="protein sequence ID" value="KUL31269.1"/>
    <property type="molecule type" value="Genomic_DNA"/>
</dbReference>
<proteinExistence type="predicted"/>
<gene>
    <name evidence="1" type="ORF">ADL15_22740</name>
</gene>
<organism evidence="1 2">
    <name type="scientific">Actinoplanes awajinensis subsp. mycoplanecinus</name>
    <dbReference type="NCBI Taxonomy" id="135947"/>
    <lineage>
        <taxon>Bacteria</taxon>
        <taxon>Bacillati</taxon>
        <taxon>Actinomycetota</taxon>
        <taxon>Actinomycetes</taxon>
        <taxon>Micromonosporales</taxon>
        <taxon>Micromonosporaceae</taxon>
        <taxon>Actinoplanes</taxon>
    </lineage>
</organism>
<reference evidence="1 2" key="1">
    <citation type="submission" date="2015-10" db="EMBL/GenBank/DDBJ databases">
        <authorList>
            <person name="Gilbert D.G."/>
        </authorList>
    </citation>
    <scope>NUCLEOTIDE SEQUENCE [LARGE SCALE GENOMIC DNA]</scope>
    <source>
        <strain evidence="1 2">NRRL B-16712</strain>
    </source>
</reference>
<protein>
    <submittedName>
        <fullName evidence="1">Uncharacterized protein</fullName>
    </submittedName>
</protein>
<evidence type="ECO:0000313" key="1">
    <source>
        <dbReference type="EMBL" id="KUL31269.1"/>
    </source>
</evidence>
<evidence type="ECO:0000313" key="2">
    <source>
        <dbReference type="Proteomes" id="UP000053244"/>
    </source>
</evidence>
<keyword evidence="2" id="KW-1185">Reference proteome</keyword>